<sequence length="68" mass="7757">MAIKKHVGDIIEMIYLDQHGDMSQRTIKVISQRGALLVAYCYTKQSIRTFSTDNILSWKLIKRATVAS</sequence>
<evidence type="ECO:0000313" key="1">
    <source>
        <dbReference type="EMBL" id="GGE56268.1"/>
    </source>
</evidence>
<proteinExistence type="predicted"/>
<dbReference type="RefSeq" id="WP_188698921.1">
    <property type="nucleotide sequence ID" value="NZ_BMIR01000034.1"/>
</dbReference>
<name>A0A8J2YNX1_9BACL</name>
<dbReference type="AlphaFoldDB" id="A0A8J2YNX1"/>
<reference evidence="1" key="2">
    <citation type="submission" date="2020-09" db="EMBL/GenBank/DDBJ databases">
        <authorList>
            <person name="Sun Q."/>
            <person name="Zhou Y."/>
        </authorList>
    </citation>
    <scope>NUCLEOTIDE SEQUENCE</scope>
    <source>
        <strain evidence="1">CGMCC 1.15371</strain>
    </source>
</reference>
<evidence type="ECO:0000313" key="2">
    <source>
        <dbReference type="Proteomes" id="UP000628775"/>
    </source>
</evidence>
<comment type="caution">
    <text evidence="1">The sequence shown here is derived from an EMBL/GenBank/DDBJ whole genome shotgun (WGS) entry which is preliminary data.</text>
</comment>
<gene>
    <name evidence="1" type="ORF">GCM10011391_39050</name>
</gene>
<dbReference type="EMBL" id="BMIR01000034">
    <property type="protein sequence ID" value="GGE56268.1"/>
    <property type="molecule type" value="Genomic_DNA"/>
</dbReference>
<reference evidence="1" key="1">
    <citation type="journal article" date="2014" name="Int. J. Syst. Evol. Microbiol.">
        <title>Complete genome sequence of Corynebacterium casei LMG S-19264T (=DSM 44701T), isolated from a smear-ripened cheese.</title>
        <authorList>
            <consortium name="US DOE Joint Genome Institute (JGI-PGF)"/>
            <person name="Walter F."/>
            <person name="Albersmeier A."/>
            <person name="Kalinowski J."/>
            <person name="Ruckert C."/>
        </authorList>
    </citation>
    <scope>NUCLEOTIDE SEQUENCE</scope>
    <source>
        <strain evidence="1">CGMCC 1.15371</strain>
    </source>
</reference>
<keyword evidence="2" id="KW-1185">Reference proteome</keyword>
<dbReference type="Proteomes" id="UP000628775">
    <property type="component" value="Unassembled WGS sequence"/>
</dbReference>
<protein>
    <recommendedName>
        <fullName evidence="3">WYL domain-containing protein</fullName>
    </recommendedName>
</protein>
<evidence type="ECO:0008006" key="3">
    <source>
        <dbReference type="Google" id="ProtNLM"/>
    </source>
</evidence>
<organism evidence="1 2">
    <name type="scientific">Pullulanibacillus camelliae</name>
    <dbReference type="NCBI Taxonomy" id="1707096"/>
    <lineage>
        <taxon>Bacteria</taxon>
        <taxon>Bacillati</taxon>
        <taxon>Bacillota</taxon>
        <taxon>Bacilli</taxon>
        <taxon>Bacillales</taxon>
        <taxon>Sporolactobacillaceae</taxon>
        <taxon>Pullulanibacillus</taxon>
    </lineage>
</organism>
<accession>A0A8J2YNX1</accession>